<dbReference type="EMBL" id="MU150265">
    <property type="protein sequence ID" value="KAF9463131.1"/>
    <property type="molecule type" value="Genomic_DNA"/>
</dbReference>
<name>A0A9P6CEM1_9AGAR</name>
<organism evidence="2 3">
    <name type="scientific">Collybia nuda</name>
    <dbReference type="NCBI Taxonomy" id="64659"/>
    <lineage>
        <taxon>Eukaryota</taxon>
        <taxon>Fungi</taxon>
        <taxon>Dikarya</taxon>
        <taxon>Basidiomycota</taxon>
        <taxon>Agaricomycotina</taxon>
        <taxon>Agaricomycetes</taxon>
        <taxon>Agaricomycetidae</taxon>
        <taxon>Agaricales</taxon>
        <taxon>Tricholomatineae</taxon>
        <taxon>Clitocybaceae</taxon>
        <taxon>Collybia</taxon>
    </lineage>
</organism>
<feature type="transmembrane region" description="Helical" evidence="1">
    <location>
        <begin position="188"/>
        <end position="214"/>
    </location>
</feature>
<keyword evidence="3" id="KW-1185">Reference proteome</keyword>
<dbReference type="AlphaFoldDB" id="A0A9P6CEM1"/>
<evidence type="ECO:0000313" key="3">
    <source>
        <dbReference type="Proteomes" id="UP000807353"/>
    </source>
</evidence>
<feature type="non-terminal residue" evidence="2">
    <location>
        <position position="230"/>
    </location>
</feature>
<sequence>MPLSSAASSSSVVGLWSRANIPNVNATGVVCNIGLGFAWADNSRHISPCILLENLLSASSNGTASNWKLNSLSTGMYYTPPTSEKTLINTCACTWVAYNLISACTACQGYNDSIQSWPVYSAQCDVVTDIVLPTQRLPDSQDVAIPFWAATNPTQWYYQQFNISQAKAIAAQGREDLLPSGHGRDSPVVAIVGIVCGLGFAVLFGIGLYLFALIRQKDFCPKSTVSMILN</sequence>
<protein>
    <submittedName>
        <fullName evidence="2">Uncharacterized protein</fullName>
    </submittedName>
</protein>
<keyword evidence="1" id="KW-0472">Membrane</keyword>
<dbReference type="OrthoDB" id="2796893at2759"/>
<evidence type="ECO:0000313" key="2">
    <source>
        <dbReference type="EMBL" id="KAF9463131.1"/>
    </source>
</evidence>
<keyword evidence="1" id="KW-0812">Transmembrane</keyword>
<comment type="caution">
    <text evidence="2">The sequence shown here is derived from an EMBL/GenBank/DDBJ whole genome shotgun (WGS) entry which is preliminary data.</text>
</comment>
<accession>A0A9P6CEM1</accession>
<gene>
    <name evidence="2" type="ORF">BDZ94DRAFT_1298071</name>
</gene>
<keyword evidence="1" id="KW-1133">Transmembrane helix</keyword>
<reference evidence="2" key="1">
    <citation type="submission" date="2020-11" db="EMBL/GenBank/DDBJ databases">
        <authorList>
            <consortium name="DOE Joint Genome Institute"/>
            <person name="Ahrendt S."/>
            <person name="Riley R."/>
            <person name="Andreopoulos W."/>
            <person name="Labutti K."/>
            <person name="Pangilinan J."/>
            <person name="Ruiz-Duenas F.J."/>
            <person name="Barrasa J.M."/>
            <person name="Sanchez-Garcia M."/>
            <person name="Camarero S."/>
            <person name="Miyauchi S."/>
            <person name="Serrano A."/>
            <person name="Linde D."/>
            <person name="Babiker R."/>
            <person name="Drula E."/>
            <person name="Ayuso-Fernandez I."/>
            <person name="Pacheco R."/>
            <person name="Padilla G."/>
            <person name="Ferreira P."/>
            <person name="Barriuso J."/>
            <person name="Kellner H."/>
            <person name="Castanera R."/>
            <person name="Alfaro M."/>
            <person name="Ramirez L."/>
            <person name="Pisabarro A.G."/>
            <person name="Kuo A."/>
            <person name="Tritt A."/>
            <person name="Lipzen A."/>
            <person name="He G."/>
            <person name="Yan M."/>
            <person name="Ng V."/>
            <person name="Cullen D."/>
            <person name="Martin F."/>
            <person name="Rosso M.-N."/>
            <person name="Henrissat B."/>
            <person name="Hibbett D."/>
            <person name="Martinez A.T."/>
            <person name="Grigoriev I.V."/>
        </authorList>
    </citation>
    <scope>NUCLEOTIDE SEQUENCE</scope>
    <source>
        <strain evidence="2">CBS 247.69</strain>
    </source>
</reference>
<proteinExistence type="predicted"/>
<evidence type="ECO:0000256" key="1">
    <source>
        <dbReference type="SAM" id="Phobius"/>
    </source>
</evidence>
<dbReference type="Proteomes" id="UP000807353">
    <property type="component" value="Unassembled WGS sequence"/>
</dbReference>